<evidence type="ECO:0000313" key="2">
    <source>
        <dbReference type="EMBL" id="SNS40249.1"/>
    </source>
</evidence>
<keyword evidence="1" id="KW-0472">Membrane</keyword>
<sequence>MQISSHVWRNSNGAAASSILSMQRPDSHLPLRALLVLALGLILLLSFSLPLTASAQNLGTSPQFGKAVQGQQATTVEGTVLNIVNWGCNVIAPVLAVACLGVAGWHFKSGRGYMGWGVTGVALMVISGLGRMAEGFITQSQGIQ</sequence>
<dbReference type="OrthoDB" id="117684at2"/>
<gene>
    <name evidence="2" type="ORF">SAMN05421770_101825</name>
</gene>
<organism evidence="2 3">
    <name type="scientific">Granulicella rosea</name>
    <dbReference type="NCBI Taxonomy" id="474952"/>
    <lineage>
        <taxon>Bacteria</taxon>
        <taxon>Pseudomonadati</taxon>
        <taxon>Acidobacteriota</taxon>
        <taxon>Terriglobia</taxon>
        <taxon>Terriglobales</taxon>
        <taxon>Acidobacteriaceae</taxon>
        <taxon>Granulicella</taxon>
    </lineage>
</organism>
<keyword evidence="1" id="KW-0812">Transmembrane</keyword>
<proteinExistence type="predicted"/>
<feature type="transmembrane region" description="Helical" evidence="1">
    <location>
        <begin position="29"/>
        <end position="49"/>
    </location>
</feature>
<evidence type="ECO:0000256" key="1">
    <source>
        <dbReference type="SAM" id="Phobius"/>
    </source>
</evidence>
<name>A0A239E722_9BACT</name>
<dbReference type="Proteomes" id="UP000198356">
    <property type="component" value="Unassembled WGS sequence"/>
</dbReference>
<keyword evidence="3" id="KW-1185">Reference proteome</keyword>
<feature type="transmembrane region" description="Helical" evidence="1">
    <location>
        <begin position="112"/>
        <end position="130"/>
    </location>
</feature>
<reference evidence="2 3" key="1">
    <citation type="submission" date="2017-06" db="EMBL/GenBank/DDBJ databases">
        <authorList>
            <person name="Kim H.J."/>
            <person name="Triplett B.A."/>
        </authorList>
    </citation>
    <scope>NUCLEOTIDE SEQUENCE [LARGE SCALE GENOMIC DNA]</scope>
    <source>
        <strain evidence="2 3">DSM 18704</strain>
    </source>
</reference>
<evidence type="ECO:0008006" key="4">
    <source>
        <dbReference type="Google" id="ProtNLM"/>
    </source>
</evidence>
<keyword evidence="1" id="KW-1133">Transmembrane helix</keyword>
<dbReference type="RefSeq" id="WP_089407090.1">
    <property type="nucleotide sequence ID" value="NZ_FZOU01000001.1"/>
</dbReference>
<dbReference type="AlphaFoldDB" id="A0A239E722"/>
<accession>A0A239E722</accession>
<evidence type="ECO:0000313" key="3">
    <source>
        <dbReference type="Proteomes" id="UP000198356"/>
    </source>
</evidence>
<protein>
    <recommendedName>
        <fullName evidence="4">TrbC/VIRB2 family protein</fullName>
    </recommendedName>
</protein>
<feature type="transmembrane region" description="Helical" evidence="1">
    <location>
        <begin position="83"/>
        <end position="105"/>
    </location>
</feature>
<dbReference type="EMBL" id="FZOU01000001">
    <property type="protein sequence ID" value="SNS40249.1"/>
    <property type="molecule type" value="Genomic_DNA"/>
</dbReference>